<accession>A0A0F0KZY2</accession>
<organism evidence="1 2">
    <name type="scientific">Microbacterium azadirachtae</name>
    <dbReference type="NCBI Taxonomy" id="582680"/>
    <lineage>
        <taxon>Bacteria</taxon>
        <taxon>Bacillati</taxon>
        <taxon>Actinomycetota</taxon>
        <taxon>Actinomycetes</taxon>
        <taxon>Micrococcales</taxon>
        <taxon>Microbacteriaceae</taxon>
        <taxon>Microbacterium</taxon>
    </lineage>
</organism>
<dbReference type="EMBL" id="JYIT01000072">
    <property type="protein sequence ID" value="KJL24851.1"/>
    <property type="molecule type" value="Genomic_DNA"/>
</dbReference>
<dbReference type="Proteomes" id="UP000033448">
    <property type="component" value="Unassembled WGS sequence"/>
</dbReference>
<evidence type="ECO:0000313" key="1">
    <source>
        <dbReference type="EMBL" id="KJL24851.1"/>
    </source>
</evidence>
<dbReference type="OrthoDB" id="4307003at2"/>
<comment type="caution">
    <text evidence="1">The sequence shown here is derived from an EMBL/GenBank/DDBJ whole genome shotgun (WGS) entry which is preliminary data.</text>
</comment>
<sequence>MNTNPQHCAGCRHDDEPLNHAEKAMITIISMTLHPASLKQLTVLMDIHDAMTVAAFALFHDGATFAEKSLIEQFDHAYIDTFATWDRCARHITEFVHRDARWIRKREQKTGRPFADLLATGDEIVQDLLRGHGLVVIDTGDKIALFHRSTQ</sequence>
<dbReference type="AlphaFoldDB" id="A0A0F0KZY2"/>
<protein>
    <submittedName>
        <fullName evidence="1">Uncharacterized protein</fullName>
    </submittedName>
</protein>
<name>A0A0F0KZY2_9MICO</name>
<dbReference type="RefSeq" id="WP_156156729.1">
    <property type="nucleotide sequence ID" value="NZ_JYIT01000072.1"/>
</dbReference>
<reference evidence="1 2" key="1">
    <citation type="submission" date="2015-02" db="EMBL/GenBank/DDBJ databases">
        <title>Draft genome sequences of ten Microbacterium spp. with emphasis on heavy metal contaminated environments.</title>
        <authorList>
            <person name="Corretto E."/>
        </authorList>
    </citation>
    <scope>NUCLEOTIDE SEQUENCE [LARGE SCALE GENOMIC DNA]</scope>
    <source>
        <strain evidence="1 2">DSM 23848</strain>
    </source>
</reference>
<keyword evidence="2" id="KW-1185">Reference proteome</keyword>
<dbReference type="PATRIC" id="fig|582680.7.peg.1613"/>
<evidence type="ECO:0000313" key="2">
    <source>
        <dbReference type="Proteomes" id="UP000033448"/>
    </source>
</evidence>
<gene>
    <name evidence="1" type="ORF">RL72_01574</name>
</gene>
<proteinExistence type="predicted"/>